<reference evidence="1 2" key="1">
    <citation type="submission" date="2018-08" db="EMBL/GenBank/DDBJ databases">
        <title>A genome reference for cultivated species of the human gut microbiota.</title>
        <authorList>
            <person name="Zou Y."/>
            <person name="Xue W."/>
            <person name="Luo G."/>
        </authorList>
    </citation>
    <scope>NUCLEOTIDE SEQUENCE [LARGE SCALE GENOMIC DNA]</scope>
    <source>
        <strain evidence="1 2">AF45-17</strain>
    </source>
</reference>
<gene>
    <name evidence="1" type="ORF">DW070_13725</name>
</gene>
<proteinExistence type="predicted"/>
<dbReference type="NCBIfam" id="TIGR01451">
    <property type="entry name" value="B_ant_repeat"/>
    <property type="match status" value="1"/>
</dbReference>
<evidence type="ECO:0000313" key="2">
    <source>
        <dbReference type="Proteomes" id="UP000260773"/>
    </source>
</evidence>
<organism evidence="1 2">
    <name type="scientific">Coprococcus catus</name>
    <dbReference type="NCBI Taxonomy" id="116085"/>
    <lineage>
        <taxon>Bacteria</taxon>
        <taxon>Bacillati</taxon>
        <taxon>Bacillota</taxon>
        <taxon>Clostridia</taxon>
        <taxon>Lachnospirales</taxon>
        <taxon>Lachnospiraceae</taxon>
        <taxon>Coprococcus</taxon>
    </lineage>
</organism>
<accession>A0A3E2TH90</accession>
<comment type="caution">
    <text evidence="1">The sequence shown here is derived from an EMBL/GenBank/DDBJ whole genome shotgun (WGS) entry which is preliminary data.</text>
</comment>
<sequence length="290" mass="30186">MPTFSNQAQLSYNGITANSNIAYGQILEVLAASKTALSDTYASGDRITYIFSIVNSGTTAFSDLTVTDNLGAYSFTTDTPETITLYPLTYIPNSMQLLINGTLQPAPTVTAADGITITGVSIPSGGNAAFIYQADINDYAPLAATGDVINTVRVTGAQLAAPLTATHTISTATVPDLSIVKGICPAQIAENGRITYTFSIQNYGNTATTDDDLVQIRDTFTPILSDISVTYNGTVLPTSNYSYDQATGVFSTNAGVINIPAATYVQSQTTGAYTLTPGTATVTVTGNISG</sequence>
<evidence type="ECO:0000313" key="1">
    <source>
        <dbReference type="EMBL" id="RGB75762.1"/>
    </source>
</evidence>
<dbReference type="EMBL" id="QVEP01000043">
    <property type="protein sequence ID" value="RGB75762.1"/>
    <property type="molecule type" value="Genomic_DNA"/>
</dbReference>
<dbReference type="AlphaFoldDB" id="A0A3E2TH90"/>
<evidence type="ECO:0008006" key="3">
    <source>
        <dbReference type="Google" id="ProtNLM"/>
    </source>
</evidence>
<dbReference type="Proteomes" id="UP000260773">
    <property type="component" value="Unassembled WGS sequence"/>
</dbReference>
<name>A0A3E2TH90_9FIRM</name>
<protein>
    <recommendedName>
        <fullName evidence="3">DUF11 domain-containing protein</fullName>
    </recommendedName>
</protein>
<dbReference type="InterPro" id="IPR047589">
    <property type="entry name" value="DUF11_rpt"/>
</dbReference>